<dbReference type="PROSITE" id="PS51388">
    <property type="entry name" value="GED"/>
    <property type="match status" value="1"/>
</dbReference>
<dbReference type="CDD" id="cd08771">
    <property type="entry name" value="DLP_1"/>
    <property type="match status" value="1"/>
</dbReference>
<dbReference type="EMBL" id="MAVT02000733">
    <property type="protein sequence ID" value="POS73791.1"/>
    <property type="molecule type" value="Genomic_DNA"/>
</dbReference>
<keyword evidence="6" id="KW-1185">Reference proteome</keyword>
<dbReference type="Pfam" id="PF01031">
    <property type="entry name" value="Dynamin_M"/>
    <property type="match status" value="1"/>
</dbReference>
<dbReference type="InterPro" id="IPR022812">
    <property type="entry name" value="Dynamin"/>
</dbReference>
<dbReference type="PANTHER" id="PTHR11566:SF21">
    <property type="entry name" value="DYNAMIN RELATED PROTEIN 1, ISOFORM A"/>
    <property type="match status" value="1"/>
</dbReference>
<proteinExistence type="predicted"/>
<evidence type="ECO:0000256" key="1">
    <source>
        <dbReference type="ARBA" id="ARBA00022741"/>
    </source>
</evidence>
<dbReference type="InParanoid" id="A0A2P5HU73"/>
<dbReference type="InterPro" id="IPR030381">
    <property type="entry name" value="G_DYNAMIN_dom"/>
</dbReference>
<keyword evidence="1" id="KW-0547">Nucleotide-binding</keyword>
<sequence>MAINNTNGEATMAPTPPKAIIPKTTNFIQSENHRDLLDIVDKLRSRGVSHYVDLPQIIVCGSQSSGKSATLESLSGIPFPTAEGLCTRFATELILRRGEKTEISININPGAGRTAEEKVALAAFSPKTSERNHIGKIIESAKNVMGLTGEGAKVFSTDVLRIELVSPEQPNLTIVDLPGLFGASDKNQTDADSNIVQRLVTNYMNQRRSIILAVVAADNAFANQPVTKLARDIDPSGHRTLGLLTKPDKIDRGSDSERYYVDLAQNQNVKLTLGWHVLRNKGYDTIDDTFEQRDKREAAFFADSAWSVLEPEQLGVESLRKRCVKFFGTKFLGSARDSRKSKQKYLLHISSRLTKLIRAAIDGVYADRFFECYPGQRDAFERRLRANVQKTLTEYSKEMTEDGHSLEVVEDDLDPVRTTKYVYRNEYLQTVKTSMEECRARELPGTYNPMVVGDLFSRQCKPWQAITQKLVELIHEAAAVTFNKLLSEICDANTKNRLMKGIIQPTLHDLRQKLQSHVAELLEPHLSVHPITYNEYLTDTVQQIQGNRHKRKFDATAMKWCKYDTNTAIDTPGTNVSLGPLLRSLLQATKPNPREYAASLAADVTAAYYKVALKKFVDDVSVNAVEVCLIQRLPEVFSPEVVWDLDDEQIDDLGSEDDGTIKNRNDLQEKLRILEDGLRELDAFTARPDASTSLAA</sequence>
<dbReference type="Gene3D" id="3.40.50.300">
    <property type="entry name" value="P-loop containing nucleotide triphosphate hydrolases"/>
    <property type="match status" value="1"/>
</dbReference>
<dbReference type="GO" id="GO:0016020">
    <property type="term" value="C:membrane"/>
    <property type="evidence" value="ECO:0007669"/>
    <property type="project" value="TreeGrafter"/>
</dbReference>
<dbReference type="GO" id="GO:0008017">
    <property type="term" value="F:microtubule binding"/>
    <property type="evidence" value="ECO:0007669"/>
    <property type="project" value="TreeGrafter"/>
</dbReference>
<dbReference type="GO" id="GO:0005874">
    <property type="term" value="C:microtubule"/>
    <property type="evidence" value="ECO:0007669"/>
    <property type="project" value="TreeGrafter"/>
</dbReference>
<accession>A0A2P5HU73</accession>
<dbReference type="InterPro" id="IPR020850">
    <property type="entry name" value="GED_dom"/>
</dbReference>
<dbReference type="PROSITE" id="PS51718">
    <property type="entry name" value="G_DYNAMIN_2"/>
    <property type="match status" value="1"/>
</dbReference>
<organism evidence="5 6">
    <name type="scientific">Diaporthe helianthi</name>
    <dbReference type="NCBI Taxonomy" id="158607"/>
    <lineage>
        <taxon>Eukaryota</taxon>
        <taxon>Fungi</taxon>
        <taxon>Dikarya</taxon>
        <taxon>Ascomycota</taxon>
        <taxon>Pezizomycotina</taxon>
        <taxon>Sordariomycetes</taxon>
        <taxon>Sordariomycetidae</taxon>
        <taxon>Diaporthales</taxon>
        <taxon>Diaporthaceae</taxon>
        <taxon>Diaporthe</taxon>
    </lineage>
</organism>
<dbReference type="InterPro" id="IPR027417">
    <property type="entry name" value="P-loop_NTPase"/>
</dbReference>
<dbReference type="SMART" id="SM00053">
    <property type="entry name" value="DYNc"/>
    <property type="match status" value="1"/>
</dbReference>
<comment type="caution">
    <text evidence="5">The sequence shown here is derived from an EMBL/GenBank/DDBJ whole genome shotgun (WGS) entry which is preliminary data.</text>
</comment>
<dbReference type="STRING" id="158607.A0A2P5HU73"/>
<evidence type="ECO:0000256" key="2">
    <source>
        <dbReference type="ARBA" id="ARBA00023134"/>
    </source>
</evidence>
<name>A0A2P5HU73_DIAHE</name>
<dbReference type="InterPro" id="IPR045063">
    <property type="entry name" value="Dynamin_N"/>
</dbReference>
<dbReference type="PRINTS" id="PR00195">
    <property type="entry name" value="DYNAMIN"/>
</dbReference>
<keyword evidence="2" id="KW-0342">GTP-binding</keyword>
<dbReference type="SUPFAM" id="SSF52540">
    <property type="entry name" value="P-loop containing nucleoside triphosphate hydrolases"/>
    <property type="match status" value="1"/>
</dbReference>
<dbReference type="GO" id="GO:0048312">
    <property type="term" value="P:intracellular distribution of mitochondria"/>
    <property type="evidence" value="ECO:0007669"/>
    <property type="project" value="TreeGrafter"/>
</dbReference>
<dbReference type="GO" id="GO:0016559">
    <property type="term" value="P:peroxisome fission"/>
    <property type="evidence" value="ECO:0007669"/>
    <property type="project" value="TreeGrafter"/>
</dbReference>
<dbReference type="OrthoDB" id="415706at2759"/>
<dbReference type="GO" id="GO:0003924">
    <property type="term" value="F:GTPase activity"/>
    <property type="evidence" value="ECO:0007669"/>
    <property type="project" value="InterPro"/>
</dbReference>
<dbReference type="InterPro" id="IPR001401">
    <property type="entry name" value="Dynamin_GTPase"/>
</dbReference>
<evidence type="ECO:0000313" key="5">
    <source>
        <dbReference type="EMBL" id="POS73791.1"/>
    </source>
</evidence>
<dbReference type="GO" id="GO:0006897">
    <property type="term" value="P:endocytosis"/>
    <property type="evidence" value="ECO:0007669"/>
    <property type="project" value="TreeGrafter"/>
</dbReference>
<reference evidence="5" key="1">
    <citation type="submission" date="2017-09" db="EMBL/GenBank/DDBJ databases">
        <title>Polyketide synthases of a Diaporthe helianthi virulent isolate.</title>
        <authorList>
            <person name="Baroncelli R."/>
        </authorList>
    </citation>
    <scope>NUCLEOTIDE SEQUENCE [LARGE SCALE GENOMIC DNA]</scope>
    <source>
        <strain evidence="5">7/96</strain>
    </source>
</reference>
<dbReference type="GO" id="GO:0005525">
    <property type="term" value="F:GTP binding"/>
    <property type="evidence" value="ECO:0007669"/>
    <property type="project" value="InterPro"/>
</dbReference>
<evidence type="ECO:0000259" key="3">
    <source>
        <dbReference type="PROSITE" id="PS51388"/>
    </source>
</evidence>
<feature type="domain" description="Dynamin-type G" evidence="4">
    <location>
        <begin position="51"/>
        <end position="336"/>
    </location>
</feature>
<evidence type="ECO:0000259" key="4">
    <source>
        <dbReference type="PROSITE" id="PS51718"/>
    </source>
</evidence>
<evidence type="ECO:0000313" key="6">
    <source>
        <dbReference type="Proteomes" id="UP000094444"/>
    </source>
</evidence>
<dbReference type="PANTHER" id="PTHR11566">
    <property type="entry name" value="DYNAMIN"/>
    <property type="match status" value="1"/>
</dbReference>
<dbReference type="GO" id="GO:0005739">
    <property type="term" value="C:mitochondrion"/>
    <property type="evidence" value="ECO:0007669"/>
    <property type="project" value="TreeGrafter"/>
</dbReference>
<dbReference type="Pfam" id="PF00350">
    <property type="entry name" value="Dynamin_N"/>
    <property type="match status" value="1"/>
</dbReference>
<protein>
    <submittedName>
        <fullName evidence="5">Dynamin family protein</fullName>
    </submittedName>
</protein>
<dbReference type="Proteomes" id="UP000094444">
    <property type="component" value="Unassembled WGS sequence"/>
</dbReference>
<dbReference type="GO" id="GO:0000266">
    <property type="term" value="P:mitochondrial fission"/>
    <property type="evidence" value="ECO:0007669"/>
    <property type="project" value="TreeGrafter"/>
</dbReference>
<gene>
    <name evidence="5" type="ORF">DHEL01_v207808</name>
</gene>
<dbReference type="InterPro" id="IPR000375">
    <property type="entry name" value="Dynamin_stalk"/>
</dbReference>
<dbReference type="Gene3D" id="1.20.120.1240">
    <property type="entry name" value="Dynamin, middle domain"/>
    <property type="match status" value="1"/>
</dbReference>
<dbReference type="AlphaFoldDB" id="A0A2P5HU73"/>
<feature type="domain" description="GED" evidence="3">
    <location>
        <begin position="598"/>
        <end position="689"/>
    </location>
</feature>